<dbReference type="InterPro" id="IPR014044">
    <property type="entry name" value="CAP_dom"/>
</dbReference>
<dbReference type="CDD" id="cd05380">
    <property type="entry name" value="CAP_euk"/>
    <property type="match status" value="1"/>
</dbReference>
<protein>
    <submittedName>
        <fullName evidence="3">SCP domain-containing protein</fullName>
    </submittedName>
</protein>
<organism evidence="2 3">
    <name type="scientific">Ascaris lumbricoides</name>
    <name type="common">Giant roundworm</name>
    <dbReference type="NCBI Taxonomy" id="6252"/>
    <lineage>
        <taxon>Eukaryota</taxon>
        <taxon>Metazoa</taxon>
        <taxon>Ecdysozoa</taxon>
        <taxon>Nematoda</taxon>
        <taxon>Chromadorea</taxon>
        <taxon>Rhabditida</taxon>
        <taxon>Spirurina</taxon>
        <taxon>Ascaridomorpha</taxon>
        <taxon>Ascaridoidea</taxon>
        <taxon>Ascarididae</taxon>
        <taxon>Ascaris</taxon>
    </lineage>
</organism>
<dbReference type="InterPro" id="IPR001283">
    <property type="entry name" value="CRISP-related"/>
</dbReference>
<dbReference type="SUPFAM" id="SSF55797">
    <property type="entry name" value="PR-1-like"/>
    <property type="match status" value="1"/>
</dbReference>
<dbReference type="PROSITE" id="PS01009">
    <property type="entry name" value="CRISP_1"/>
    <property type="match status" value="1"/>
</dbReference>
<sequence length="297" mass="33096">MEFITVADSVEAVPFYGLSLLALTFPHAFTNRSALMSASQAHSDVSSLTSAASQTCSSKVLNDDERLLILEEHNSRRSRLAKGLEKTAKWTAPQASEMSTTVEKWAQKHADRCDFKHSRDRQNVGENIYKSTDTKSSKSHHLKRAARLWWQEVEKVETKGSEPLIFRGQLSIGHFTQMAWYNTVGLGCGISSDCPHVYVVCQYSPAGNYRNEMVYRVATSHCTKDADCKHYNGSTCNADEGLCVTAWTPKKPAKPIINTAPKRLPYWIRLSTRQTAATELLVTITYFAVASVLLGIV</sequence>
<dbReference type="GO" id="GO:0005576">
    <property type="term" value="C:extracellular region"/>
    <property type="evidence" value="ECO:0007669"/>
    <property type="project" value="InterPro"/>
</dbReference>
<dbReference type="WBParaSite" id="ALUE_0000872401-mRNA-1">
    <property type="protein sequence ID" value="ALUE_0000872401-mRNA-1"/>
    <property type="gene ID" value="ALUE_0000872401"/>
</dbReference>
<dbReference type="InterPro" id="IPR018244">
    <property type="entry name" value="Allrgn_V5/Tpx1_CS"/>
</dbReference>
<dbReference type="InterPro" id="IPR002413">
    <property type="entry name" value="V5_allergen-like"/>
</dbReference>
<proteinExistence type="predicted"/>
<dbReference type="Proteomes" id="UP000036681">
    <property type="component" value="Unplaced"/>
</dbReference>
<evidence type="ECO:0000313" key="3">
    <source>
        <dbReference type="WBParaSite" id="ALUE_0000872401-mRNA-1"/>
    </source>
</evidence>
<evidence type="ECO:0000259" key="1">
    <source>
        <dbReference type="SMART" id="SM00198"/>
    </source>
</evidence>
<dbReference type="Pfam" id="PF00188">
    <property type="entry name" value="CAP"/>
    <property type="match status" value="1"/>
</dbReference>
<accession>A0A0M3HYS6</accession>
<name>A0A0M3HYS6_ASCLU</name>
<evidence type="ECO:0000313" key="2">
    <source>
        <dbReference type="Proteomes" id="UP000036681"/>
    </source>
</evidence>
<dbReference type="PANTHER" id="PTHR10334">
    <property type="entry name" value="CYSTEINE-RICH SECRETORY PROTEIN-RELATED"/>
    <property type="match status" value="1"/>
</dbReference>
<dbReference type="SMART" id="SM00198">
    <property type="entry name" value="SCP"/>
    <property type="match status" value="1"/>
</dbReference>
<dbReference type="AlphaFoldDB" id="A0A0M3HYS6"/>
<reference evidence="3" key="1">
    <citation type="submission" date="2017-02" db="UniProtKB">
        <authorList>
            <consortium name="WormBaseParasite"/>
        </authorList>
    </citation>
    <scope>IDENTIFICATION</scope>
</reference>
<dbReference type="PROSITE" id="PS01010">
    <property type="entry name" value="CRISP_2"/>
    <property type="match status" value="1"/>
</dbReference>
<feature type="domain" description="SCP" evidence="1">
    <location>
        <begin position="64"/>
        <end position="211"/>
    </location>
</feature>
<dbReference type="PRINTS" id="PR00838">
    <property type="entry name" value="V5ALLERGEN"/>
</dbReference>
<dbReference type="Gene3D" id="3.40.33.10">
    <property type="entry name" value="CAP"/>
    <property type="match status" value="1"/>
</dbReference>
<keyword evidence="2" id="KW-1185">Reference proteome</keyword>
<dbReference type="InterPro" id="IPR035940">
    <property type="entry name" value="CAP_sf"/>
</dbReference>
<dbReference type="PRINTS" id="PR00837">
    <property type="entry name" value="V5TPXLIKE"/>
</dbReference>